<dbReference type="PANTHER" id="PTHR11895">
    <property type="entry name" value="TRANSAMIDASE"/>
    <property type="match status" value="1"/>
</dbReference>
<dbReference type="PANTHER" id="PTHR11895:SF171">
    <property type="entry name" value="AMIDASE DOMAIN-CONTAINING PROTEIN"/>
    <property type="match status" value="1"/>
</dbReference>
<dbReference type="EMBL" id="CP090172">
    <property type="protein sequence ID" value="UJO22937.1"/>
    <property type="molecule type" value="Genomic_DNA"/>
</dbReference>
<dbReference type="InterPro" id="IPR023631">
    <property type="entry name" value="Amidase_dom"/>
</dbReference>
<dbReference type="Pfam" id="PF01425">
    <property type="entry name" value="Amidase"/>
    <property type="match status" value="2"/>
</dbReference>
<dbReference type="Proteomes" id="UP000756132">
    <property type="component" value="Chromosome 10"/>
</dbReference>
<reference evidence="2" key="2">
    <citation type="journal article" date="2022" name="Microb. Genom.">
        <title>A chromosome-scale genome assembly of the tomato pathogen Cladosporium fulvum reveals a compartmentalized genome architecture and the presence of a dispensable chromosome.</title>
        <authorList>
            <person name="Zaccaron A.Z."/>
            <person name="Chen L.H."/>
            <person name="Samaras A."/>
            <person name="Stergiopoulos I."/>
        </authorList>
    </citation>
    <scope>NUCLEOTIDE SEQUENCE</scope>
    <source>
        <strain evidence="2">Race5_Kim</strain>
    </source>
</reference>
<keyword evidence="3" id="KW-1185">Reference proteome</keyword>
<dbReference type="KEGG" id="ffu:CLAFUR5_11753"/>
<feature type="domain" description="Amidase" evidence="1">
    <location>
        <begin position="90"/>
        <end position="196"/>
    </location>
</feature>
<name>A0A9Q8PIB5_PASFU</name>
<dbReference type="RefSeq" id="XP_047767303.1">
    <property type="nucleotide sequence ID" value="XM_047910901.1"/>
</dbReference>
<evidence type="ECO:0000313" key="2">
    <source>
        <dbReference type="EMBL" id="UJO22937.1"/>
    </source>
</evidence>
<organism evidence="2 3">
    <name type="scientific">Passalora fulva</name>
    <name type="common">Tomato leaf mold</name>
    <name type="synonym">Cladosporium fulvum</name>
    <dbReference type="NCBI Taxonomy" id="5499"/>
    <lineage>
        <taxon>Eukaryota</taxon>
        <taxon>Fungi</taxon>
        <taxon>Dikarya</taxon>
        <taxon>Ascomycota</taxon>
        <taxon>Pezizomycotina</taxon>
        <taxon>Dothideomycetes</taxon>
        <taxon>Dothideomycetidae</taxon>
        <taxon>Mycosphaerellales</taxon>
        <taxon>Mycosphaerellaceae</taxon>
        <taxon>Fulvia</taxon>
    </lineage>
</organism>
<sequence>MSIIALSSGEPTCTLDDLRTICDANNSSLEHGSLDETAFLLFANSFDAVCQTIQDLPDGWWEAFVLSTKPRGKSTEWGGRAHKTTLTTVNAKSSLLADRTVVFKDNVSVGGLPLGLGCSPKHFKDGKHPISTIDATVVSRVLAARGIVRGTATCEIFSAFALSFTSDSGVVHNAWLPGYATGGCSSGCGALVSVGDVEQARKSAKDLRTYALGEGVDMTIGGDQGGSIRLPASYSGIFGLKPTYGLVPYTSIAPPLCPMIDHTGPMARIIEDVALHLTVLAGYDGIDPRMTPESPMPSQVSDYLGDLKAWISQKDTAHEWTLDSAAKGLRAGVLKESFEVAGLDAAVAATVSSAADRFVALGADVKEISIPMHKYGPAIWTIATRSFMPHYIGNRPGDLLSHPLPGSDPAPVDQTFYDILSNHNPAVVNVLMNAAHIEHKYGPALVRKAHMHFEQLTTGLSKRWTYC</sequence>
<dbReference type="AlphaFoldDB" id="A0A9Q8PIB5"/>
<proteinExistence type="predicted"/>
<feature type="domain" description="Amidase" evidence="1">
    <location>
        <begin position="215"/>
        <end position="388"/>
    </location>
</feature>
<dbReference type="OrthoDB" id="1879366at2759"/>
<protein>
    <submittedName>
        <fullName evidence="2">Amidase</fullName>
    </submittedName>
</protein>
<dbReference type="InterPro" id="IPR036928">
    <property type="entry name" value="AS_sf"/>
</dbReference>
<gene>
    <name evidence="2" type="ORF">CLAFUR5_11753</name>
</gene>
<evidence type="ECO:0000259" key="1">
    <source>
        <dbReference type="Pfam" id="PF01425"/>
    </source>
</evidence>
<dbReference type="GO" id="GO:0003824">
    <property type="term" value="F:catalytic activity"/>
    <property type="evidence" value="ECO:0007669"/>
    <property type="project" value="InterPro"/>
</dbReference>
<dbReference type="SUPFAM" id="SSF75304">
    <property type="entry name" value="Amidase signature (AS) enzymes"/>
    <property type="match status" value="1"/>
</dbReference>
<accession>A0A9Q8PIB5</accession>
<dbReference type="GeneID" id="71991631"/>
<evidence type="ECO:0000313" key="3">
    <source>
        <dbReference type="Proteomes" id="UP000756132"/>
    </source>
</evidence>
<reference evidence="2" key="1">
    <citation type="submission" date="2021-12" db="EMBL/GenBank/DDBJ databases">
        <authorList>
            <person name="Zaccaron A."/>
            <person name="Stergiopoulos I."/>
        </authorList>
    </citation>
    <scope>NUCLEOTIDE SEQUENCE</scope>
    <source>
        <strain evidence="2">Race5_Kim</strain>
    </source>
</reference>
<dbReference type="InterPro" id="IPR000120">
    <property type="entry name" value="Amidase"/>
</dbReference>
<dbReference type="Gene3D" id="3.90.1300.10">
    <property type="entry name" value="Amidase signature (AS) domain"/>
    <property type="match status" value="1"/>
</dbReference>